<feature type="region of interest" description="Disordered" evidence="1">
    <location>
        <begin position="83"/>
        <end position="109"/>
    </location>
</feature>
<dbReference type="EMBL" id="CH916370">
    <property type="protein sequence ID" value="EDW00424.1"/>
    <property type="molecule type" value="Genomic_DNA"/>
</dbReference>
<dbReference type="PhylomeDB" id="B4JLH1"/>
<evidence type="ECO:0000313" key="3">
    <source>
        <dbReference type="Proteomes" id="UP000001070"/>
    </source>
</evidence>
<feature type="compositionally biased region" description="Low complexity" evidence="1">
    <location>
        <begin position="96"/>
        <end position="106"/>
    </location>
</feature>
<feature type="compositionally biased region" description="Polar residues" evidence="1">
    <location>
        <begin position="161"/>
        <end position="176"/>
    </location>
</feature>
<reference evidence="2 3" key="1">
    <citation type="journal article" date="2007" name="Nature">
        <title>Evolution of genes and genomes on the Drosophila phylogeny.</title>
        <authorList>
            <consortium name="Drosophila 12 Genomes Consortium"/>
            <person name="Clark A.G."/>
            <person name="Eisen M.B."/>
            <person name="Smith D.R."/>
            <person name="Bergman C.M."/>
            <person name="Oliver B."/>
            <person name="Markow T.A."/>
            <person name="Kaufman T.C."/>
            <person name="Kellis M."/>
            <person name="Gelbart W."/>
            <person name="Iyer V.N."/>
            <person name="Pollard D.A."/>
            <person name="Sackton T.B."/>
            <person name="Larracuente A.M."/>
            <person name="Singh N.D."/>
            <person name="Abad J.P."/>
            <person name="Abt D.N."/>
            <person name="Adryan B."/>
            <person name="Aguade M."/>
            <person name="Akashi H."/>
            <person name="Anderson W.W."/>
            <person name="Aquadro C.F."/>
            <person name="Ardell D.H."/>
            <person name="Arguello R."/>
            <person name="Artieri C.G."/>
            <person name="Barbash D.A."/>
            <person name="Barker D."/>
            <person name="Barsanti P."/>
            <person name="Batterham P."/>
            <person name="Batzoglou S."/>
            <person name="Begun D."/>
            <person name="Bhutkar A."/>
            <person name="Blanco E."/>
            <person name="Bosak S.A."/>
            <person name="Bradley R.K."/>
            <person name="Brand A.D."/>
            <person name="Brent M.R."/>
            <person name="Brooks A.N."/>
            <person name="Brown R.H."/>
            <person name="Butlin R.K."/>
            <person name="Caggese C."/>
            <person name="Calvi B.R."/>
            <person name="Bernardo de Carvalho A."/>
            <person name="Caspi A."/>
            <person name="Castrezana S."/>
            <person name="Celniker S.E."/>
            <person name="Chang J.L."/>
            <person name="Chapple C."/>
            <person name="Chatterji S."/>
            <person name="Chinwalla A."/>
            <person name="Civetta A."/>
            <person name="Clifton S.W."/>
            <person name="Comeron J.M."/>
            <person name="Costello J.C."/>
            <person name="Coyne J.A."/>
            <person name="Daub J."/>
            <person name="David R.G."/>
            <person name="Delcher A.L."/>
            <person name="Delehaunty K."/>
            <person name="Do C.B."/>
            <person name="Ebling H."/>
            <person name="Edwards K."/>
            <person name="Eickbush T."/>
            <person name="Evans J.D."/>
            <person name="Filipski A."/>
            <person name="Findeiss S."/>
            <person name="Freyhult E."/>
            <person name="Fulton L."/>
            <person name="Fulton R."/>
            <person name="Garcia A.C."/>
            <person name="Gardiner A."/>
            <person name="Garfield D.A."/>
            <person name="Garvin B.E."/>
            <person name="Gibson G."/>
            <person name="Gilbert D."/>
            <person name="Gnerre S."/>
            <person name="Godfrey J."/>
            <person name="Good R."/>
            <person name="Gotea V."/>
            <person name="Gravely B."/>
            <person name="Greenberg A.J."/>
            <person name="Griffiths-Jones S."/>
            <person name="Gross S."/>
            <person name="Guigo R."/>
            <person name="Gustafson E.A."/>
            <person name="Haerty W."/>
            <person name="Hahn M.W."/>
            <person name="Halligan D.L."/>
            <person name="Halpern A.L."/>
            <person name="Halter G.M."/>
            <person name="Han M.V."/>
            <person name="Heger A."/>
            <person name="Hillier L."/>
            <person name="Hinrichs A.S."/>
            <person name="Holmes I."/>
            <person name="Hoskins R.A."/>
            <person name="Hubisz M.J."/>
            <person name="Hultmark D."/>
            <person name="Huntley M.A."/>
            <person name="Jaffe D.B."/>
            <person name="Jagadeeshan S."/>
            <person name="Jeck W.R."/>
            <person name="Johnson J."/>
            <person name="Jones C.D."/>
            <person name="Jordan W.C."/>
            <person name="Karpen G.H."/>
            <person name="Kataoka E."/>
            <person name="Keightley P.D."/>
            <person name="Kheradpour P."/>
            <person name="Kirkness E.F."/>
            <person name="Koerich L.B."/>
            <person name="Kristiansen K."/>
            <person name="Kudrna D."/>
            <person name="Kulathinal R.J."/>
            <person name="Kumar S."/>
            <person name="Kwok R."/>
            <person name="Lander E."/>
            <person name="Langley C.H."/>
            <person name="Lapoint R."/>
            <person name="Lazzaro B.P."/>
            <person name="Lee S.J."/>
            <person name="Levesque L."/>
            <person name="Li R."/>
            <person name="Lin C.F."/>
            <person name="Lin M.F."/>
            <person name="Lindblad-Toh K."/>
            <person name="Llopart A."/>
            <person name="Long M."/>
            <person name="Low L."/>
            <person name="Lozovsky E."/>
            <person name="Lu J."/>
            <person name="Luo M."/>
            <person name="Machado C.A."/>
            <person name="Makalowski W."/>
            <person name="Marzo M."/>
            <person name="Matsuda M."/>
            <person name="Matzkin L."/>
            <person name="McAllister B."/>
            <person name="McBride C.S."/>
            <person name="McKernan B."/>
            <person name="McKernan K."/>
            <person name="Mendez-Lago M."/>
            <person name="Minx P."/>
            <person name="Mollenhauer M.U."/>
            <person name="Montooth K."/>
            <person name="Mount S.M."/>
            <person name="Mu X."/>
            <person name="Myers E."/>
            <person name="Negre B."/>
            <person name="Newfeld S."/>
            <person name="Nielsen R."/>
            <person name="Noor M.A."/>
            <person name="O'Grady P."/>
            <person name="Pachter L."/>
            <person name="Papaceit M."/>
            <person name="Parisi M.J."/>
            <person name="Parisi M."/>
            <person name="Parts L."/>
            <person name="Pedersen J.S."/>
            <person name="Pesole G."/>
            <person name="Phillippy A.M."/>
            <person name="Ponting C.P."/>
            <person name="Pop M."/>
            <person name="Porcelli D."/>
            <person name="Powell J.R."/>
            <person name="Prohaska S."/>
            <person name="Pruitt K."/>
            <person name="Puig M."/>
            <person name="Quesneville H."/>
            <person name="Ram K.R."/>
            <person name="Rand D."/>
            <person name="Rasmussen M.D."/>
            <person name="Reed L.K."/>
            <person name="Reenan R."/>
            <person name="Reily A."/>
            <person name="Remington K.A."/>
            <person name="Rieger T.T."/>
            <person name="Ritchie M.G."/>
            <person name="Robin C."/>
            <person name="Rogers Y.H."/>
            <person name="Rohde C."/>
            <person name="Rozas J."/>
            <person name="Rubenfield M.J."/>
            <person name="Ruiz A."/>
            <person name="Russo S."/>
            <person name="Salzberg S.L."/>
            <person name="Sanchez-Gracia A."/>
            <person name="Saranga D.J."/>
            <person name="Sato H."/>
            <person name="Schaeffer S.W."/>
            <person name="Schatz M.C."/>
            <person name="Schlenke T."/>
            <person name="Schwartz R."/>
            <person name="Segarra C."/>
            <person name="Singh R.S."/>
            <person name="Sirot L."/>
            <person name="Sirota M."/>
            <person name="Sisneros N.B."/>
            <person name="Smith C.D."/>
            <person name="Smith T.F."/>
            <person name="Spieth J."/>
            <person name="Stage D.E."/>
            <person name="Stark A."/>
            <person name="Stephan W."/>
            <person name="Strausberg R.L."/>
            <person name="Strempel S."/>
            <person name="Sturgill D."/>
            <person name="Sutton G."/>
            <person name="Sutton G.G."/>
            <person name="Tao W."/>
            <person name="Teichmann S."/>
            <person name="Tobari Y.N."/>
            <person name="Tomimura Y."/>
            <person name="Tsolas J.M."/>
            <person name="Valente V.L."/>
            <person name="Venter E."/>
            <person name="Venter J.C."/>
            <person name="Vicario S."/>
            <person name="Vieira F.G."/>
            <person name="Vilella A.J."/>
            <person name="Villasante A."/>
            <person name="Walenz B."/>
            <person name="Wang J."/>
            <person name="Wasserman M."/>
            <person name="Watts T."/>
            <person name="Wilson D."/>
            <person name="Wilson R.K."/>
            <person name="Wing R.A."/>
            <person name="Wolfner M.F."/>
            <person name="Wong A."/>
            <person name="Wong G.K."/>
            <person name="Wu C.I."/>
            <person name="Wu G."/>
            <person name="Yamamoto D."/>
            <person name="Yang H.P."/>
            <person name="Yang S.P."/>
            <person name="Yorke J.A."/>
            <person name="Yoshida K."/>
            <person name="Zdobnov E."/>
            <person name="Zhang P."/>
            <person name="Zhang Y."/>
            <person name="Zimin A.V."/>
            <person name="Baldwin J."/>
            <person name="Abdouelleil A."/>
            <person name="Abdulkadir J."/>
            <person name="Abebe A."/>
            <person name="Abera B."/>
            <person name="Abreu J."/>
            <person name="Acer S.C."/>
            <person name="Aftuck L."/>
            <person name="Alexander A."/>
            <person name="An P."/>
            <person name="Anderson E."/>
            <person name="Anderson S."/>
            <person name="Arachi H."/>
            <person name="Azer M."/>
            <person name="Bachantsang P."/>
            <person name="Barry A."/>
            <person name="Bayul T."/>
            <person name="Berlin A."/>
            <person name="Bessette D."/>
            <person name="Bloom T."/>
            <person name="Blye J."/>
            <person name="Boguslavskiy L."/>
            <person name="Bonnet C."/>
            <person name="Boukhgalter B."/>
            <person name="Bourzgui I."/>
            <person name="Brown A."/>
            <person name="Cahill P."/>
            <person name="Channer S."/>
            <person name="Cheshatsang Y."/>
            <person name="Chuda L."/>
            <person name="Citroen M."/>
            <person name="Collymore A."/>
            <person name="Cooke P."/>
            <person name="Costello M."/>
            <person name="D'Aco K."/>
            <person name="Daza R."/>
            <person name="De Haan G."/>
            <person name="DeGray S."/>
            <person name="DeMaso C."/>
            <person name="Dhargay N."/>
            <person name="Dooley K."/>
            <person name="Dooley E."/>
            <person name="Doricent M."/>
            <person name="Dorje P."/>
            <person name="Dorjee K."/>
            <person name="Dupes A."/>
            <person name="Elong R."/>
            <person name="Falk J."/>
            <person name="Farina A."/>
            <person name="Faro S."/>
            <person name="Ferguson D."/>
            <person name="Fisher S."/>
            <person name="Foley C.D."/>
            <person name="Franke A."/>
            <person name="Friedrich D."/>
            <person name="Gadbois L."/>
            <person name="Gearin G."/>
            <person name="Gearin C.R."/>
            <person name="Giannoukos G."/>
            <person name="Goode T."/>
            <person name="Graham J."/>
            <person name="Grandbois E."/>
            <person name="Grewal S."/>
            <person name="Gyaltsen K."/>
            <person name="Hafez N."/>
            <person name="Hagos B."/>
            <person name="Hall J."/>
            <person name="Henson C."/>
            <person name="Hollinger A."/>
            <person name="Honan T."/>
            <person name="Huard M.D."/>
            <person name="Hughes L."/>
            <person name="Hurhula B."/>
            <person name="Husby M.E."/>
            <person name="Kamat A."/>
            <person name="Kanga B."/>
            <person name="Kashin S."/>
            <person name="Khazanovich D."/>
            <person name="Kisner P."/>
            <person name="Lance K."/>
            <person name="Lara M."/>
            <person name="Lee W."/>
            <person name="Lennon N."/>
            <person name="Letendre F."/>
            <person name="LeVine R."/>
            <person name="Lipovsky A."/>
            <person name="Liu X."/>
            <person name="Liu J."/>
            <person name="Liu S."/>
            <person name="Lokyitsang T."/>
            <person name="Lokyitsang Y."/>
            <person name="Lubonja R."/>
            <person name="Lui A."/>
            <person name="MacDonald P."/>
            <person name="Magnisalis V."/>
            <person name="Maru K."/>
            <person name="Matthews C."/>
            <person name="McCusker W."/>
            <person name="McDonough S."/>
            <person name="Mehta T."/>
            <person name="Meldrim J."/>
            <person name="Meneus L."/>
            <person name="Mihai O."/>
            <person name="Mihalev A."/>
            <person name="Mihova T."/>
            <person name="Mittelman R."/>
            <person name="Mlenga V."/>
            <person name="Montmayeur A."/>
            <person name="Mulrain L."/>
            <person name="Navidi A."/>
            <person name="Naylor J."/>
            <person name="Negash T."/>
            <person name="Nguyen T."/>
            <person name="Nguyen N."/>
            <person name="Nicol R."/>
            <person name="Norbu C."/>
            <person name="Norbu N."/>
            <person name="Novod N."/>
            <person name="O'Neill B."/>
            <person name="Osman S."/>
            <person name="Markiewicz E."/>
            <person name="Oyono O.L."/>
            <person name="Patti C."/>
            <person name="Phunkhang P."/>
            <person name="Pierre F."/>
            <person name="Priest M."/>
            <person name="Raghuraman S."/>
            <person name="Rege F."/>
            <person name="Reyes R."/>
            <person name="Rise C."/>
            <person name="Rogov P."/>
            <person name="Ross K."/>
            <person name="Ryan E."/>
            <person name="Settipalli S."/>
            <person name="Shea T."/>
            <person name="Sherpa N."/>
            <person name="Shi L."/>
            <person name="Shih D."/>
            <person name="Sparrow T."/>
            <person name="Spaulding J."/>
            <person name="Stalker J."/>
            <person name="Stange-Thomann N."/>
            <person name="Stavropoulos S."/>
            <person name="Stone C."/>
            <person name="Strader C."/>
            <person name="Tesfaye S."/>
            <person name="Thomson T."/>
            <person name="Thoulutsang Y."/>
            <person name="Thoulutsang D."/>
            <person name="Topham K."/>
            <person name="Topping I."/>
            <person name="Tsamla T."/>
            <person name="Vassiliev H."/>
            <person name="Vo A."/>
            <person name="Wangchuk T."/>
            <person name="Wangdi T."/>
            <person name="Weiand M."/>
            <person name="Wilkinson J."/>
            <person name="Wilson A."/>
            <person name="Yadav S."/>
            <person name="Young G."/>
            <person name="Yu Q."/>
            <person name="Zembek L."/>
            <person name="Zhong D."/>
            <person name="Zimmer A."/>
            <person name="Zwirko Z."/>
            <person name="Jaffe D.B."/>
            <person name="Alvarez P."/>
            <person name="Brockman W."/>
            <person name="Butler J."/>
            <person name="Chin C."/>
            <person name="Gnerre S."/>
            <person name="Grabherr M."/>
            <person name="Kleber M."/>
            <person name="Mauceli E."/>
            <person name="MacCallum I."/>
        </authorList>
    </citation>
    <scope>NUCLEOTIDE SEQUENCE [LARGE SCALE GENOMIC DNA]</scope>
    <source>
        <strain evidence="3">Tucson 15287-2541.00</strain>
    </source>
</reference>
<dbReference type="AlphaFoldDB" id="B4JLH1"/>
<dbReference type="HOGENOM" id="CLU_1005678_0_0_1"/>
<feature type="compositionally biased region" description="Low complexity" evidence="1">
    <location>
        <begin position="1"/>
        <end position="16"/>
    </location>
</feature>
<feature type="compositionally biased region" description="Polar residues" evidence="1">
    <location>
        <begin position="25"/>
        <end position="39"/>
    </location>
</feature>
<feature type="compositionally biased region" description="Low complexity" evidence="1">
    <location>
        <begin position="209"/>
        <end position="221"/>
    </location>
</feature>
<feature type="region of interest" description="Disordered" evidence="1">
    <location>
        <begin position="154"/>
        <end position="225"/>
    </location>
</feature>
<organism evidence="3">
    <name type="scientific">Drosophila grimshawi</name>
    <name type="common">Hawaiian fruit fly</name>
    <name type="synonym">Idiomyia grimshawi</name>
    <dbReference type="NCBI Taxonomy" id="7222"/>
    <lineage>
        <taxon>Eukaryota</taxon>
        <taxon>Metazoa</taxon>
        <taxon>Ecdysozoa</taxon>
        <taxon>Arthropoda</taxon>
        <taxon>Hexapoda</taxon>
        <taxon>Insecta</taxon>
        <taxon>Pterygota</taxon>
        <taxon>Neoptera</taxon>
        <taxon>Endopterygota</taxon>
        <taxon>Diptera</taxon>
        <taxon>Brachycera</taxon>
        <taxon>Muscomorpha</taxon>
        <taxon>Ephydroidea</taxon>
        <taxon>Drosophilidae</taxon>
        <taxon>Drosophila</taxon>
        <taxon>Hawaiian Drosophila</taxon>
    </lineage>
</organism>
<feature type="compositionally biased region" description="Basic residues" evidence="1">
    <location>
        <begin position="83"/>
        <end position="95"/>
    </location>
</feature>
<gene>
    <name evidence="2" type="primary">Dgri\GH11869</name>
    <name evidence="2" type="ORF">Dgri_GH11869</name>
</gene>
<dbReference type="OMA" id="PRTHFTT"/>
<dbReference type="eggNOG" id="ENOG502T9NZ">
    <property type="taxonomic scope" value="Eukaryota"/>
</dbReference>
<keyword evidence="3" id="KW-1185">Reference proteome</keyword>
<protein>
    <submittedName>
        <fullName evidence="2">GH11869</fullName>
    </submittedName>
</protein>
<name>B4JLH1_DROGR</name>
<sequence>MSSVSTNSNSSSSSSSIVAPEPQLATLSYQDEQKSPQLSGAEQVSVSVAVAVAVTTAPPSVVTTQPRTHFTTSHHHYHLPHQFQHPHHQNHHTHSVRVPTPTVPSSYSPSATALDVDGRSPGYGRRAVPLAAPVLSSSLLATSGEAGHVTAAVSPGRMSARSGSQHHVTIDESSLPTKDGVESAGPSGLILGGGDGDGDDDNGRHGNDSSETPSSPGSSSSQHQLGHADGQMALMYHSHQLTNYPVIPAIKRTHRPSFVYPPMPRIKA</sequence>
<evidence type="ECO:0000256" key="1">
    <source>
        <dbReference type="SAM" id="MobiDB-lite"/>
    </source>
</evidence>
<accession>B4JLH1</accession>
<dbReference type="Proteomes" id="UP000001070">
    <property type="component" value="Unassembled WGS sequence"/>
</dbReference>
<feature type="region of interest" description="Disordered" evidence="1">
    <location>
        <begin position="1"/>
        <end position="39"/>
    </location>
</feature>
<proteinExistence type="predicted"/>
<evidence type="ECO:0000313" key="2">
    <source>
        <dbReference type="EMBL" id="EDW00424.1"/>
    </source>
</evidence>
<dbReference type="OrthoDB" id="6429739at2759"/>